<dbReference type="PROSITE" id="PS50056">
    <property type="entry name" value="TYR_PHOSPHATASE_2"/>
    <property type="match status" value="1"/>
</dbReference>
<dbReference type="SUPFAM" id="SSF52799">
    <property type="entry name" value="(Phosphotyrosine protein) phosphatases II"/>
    <property type="match status" value="1"/>
</dbReference>
<evidence type="ECO:0000256" key="2">
    <source>
        <dbReference type="ARBA" id="ARBA00013064"/>
    </source>
</evidence>
<evidence type="ECO:0000313" key="9">
    <source>
        <dbReference type="Proteomes" id="UP000249390"/>
    </source>
</evidence>
<dbReference type="Gene3D" id="3.90.190.10">
    <property type="entry name" value="Protein tyrosine phosphatase superfamily"/>
    <property type="match status" value="1"/>
</dbReference>
<dbReference type="InterPro" id="IPR020422">
    <property type="entry name" value="TYR_PHOSPHATASE_DUAL_dom"/>
</dbReference>
<feature type="domain" description="Tyrosine-protein phosphatase" evidence="6">
    <location>
        <begin position="1"/>
        <end position="192"/>
    </location>
</feature>
<dbReference type="GO" id="GO:0008138">
    <property type="term" value="F:protein tyrosine/serine/threonine phosphatase activity"/>
    <property type="evidence" value="ECO:0007669"/>
    <property type="project" value="InterPro"/>
</dbReference>
<evidence type="ECO:0000256" key="5">
    <source>
        <dbReference type="PIRSR" id="PIRSR000941-50"/>
    </source>
</evidence>
<dbReference type="EMBL" id="NQVE01000046">
    <property type="protein sequence ID" value="RAL51904.1"/>
    <property type="molecule type" value="Genomic_DNA"/>
</dbReference>
<evidence type="ECO:0000313" key="8">
    <source>
        <dbReference type="EMBL" id="RAL51904.1"/>
    </source>
</evidence>
<organism evidence="8 9">
    <name type="scientific">Cuscuta australis</name>
    <dbReference type="NCBI Taxonomy" id="267555"/>
    <lineage>
        <taxon>Eukaryota</taxon>
        <taxon>Viridiplantae</taxon>
        <taxon>Streptophyta</taxon>
        <taxon>Embryophyta</taxon>
        <taxon>Tracheophyta</taxon>
        <taxon>Spermatophyta</taxon>
        <taxon>Magnoliopsida</taxon>
        <taxon>eudicotyledons</taxon>
        <taxon>Gunneridae</taxon>
        <taxon>Pentapetalae</taxon>
        <taxon>asterids</taxon>
        <taxon>lamiids</taxon>
        <taxon>Solanales</taxon>
        <taxon>Convolvulaceae</taxon>
        <taxon>Cuscuteae</taxon>
        <taxon>Cuscuta</taxon>
        <taxon>Cuscuta subgen. Grammica</taxon>
        <taxon>Cuscuta sect. Cleistogrammica</taxon>
    </lineage>
</organism>
<evidence type="ECO:0000256" key="3">
    <source>
        <dbReference type="ARBA" id="ARBA00022801"/>
    </source>
</evidence>
<dbReference type="InterPro" id="IPR000387">
    <property type="entry name" value="Tyr_Pase_dom"/>
</dbReference>
<dbReference type="InterPro" id="IPR016130">
    <property type="entry name" value="Tyr_Pase_AS"/>
</dbReference>
<dbReference type="AlphaFoldDB" id="A0A328E1M6"/>
<dbReference type="PROSITE" id="PS00383">
    <property type="entry name" value="TYR_PHOSPHATASE_1"/>
    <property type="match status" value="1"/>
</dbReference>
<gene>
    <name evidence="8" type="ORF">DM860_010622</name>
</gene>
<dbReference type="InterPro" id="IPR029021">
    <property type="entry name" value="Prot-tyrosine_phosphatase-like"/>
</dbReference>
<dbReference type="Proteomes" id="UP000249390">
    <property type="component" value="Unassembled WGS sequence"/>
</dbReference>
<proteinExistence type="inferred from homology"/>
<dbReference type="EC" id="3.1.3.48" evidence="2"/>
<evidence type="ECO:0000256" key="1">
    <source>
        <dbReference type="ARBA" id="ARBA00008601"/>
    </source>
</evidence>
<sequence>MPYKVRENLLIGNISDAAEILRQGSEQITHILSVLSSASVSFFTEWRNDIMIPAQEIRKVYFGGNGSEGNVTAESSTSLSHQKLLYSLEYAGKDLKFVRMAVALRDMESENLLDYLEVCLDFIEEGRKKGCVLVHCFAGVSRSAAMVTAYLMRCEQLSYKDAIESLSQSCDSICPNDGFVDQLKMFEEMGFKVNHASSIYKRFHLKKLGESYNCGETIDASKFAEDPALPPRTQKITSFVDDEQKSSSMKAAIPTQAYRCKKCRRIVALQDNVVDHVPGEGESAFAWSKRRNGFPFDKGDDNECSSLFIEPLQWMTTVGEGALEGKLSCIHCKARLGYFNWSGIQCNCGSWITPAFQLHKSRVDLSTL</sequence>
<name>A0A328E1M6_9ASTE</name>
<dbReference type="InterPro" id="IPR000340">
    <property type="entry name" value="Dual-sp_phosphatase_cat-dom"/>
</dbReference>
<evidence type="ECO:0000259" key="6">
    <source>
        <dbReference type="PROSITE" id="PS50054"/>
    </source>
</evidence>
<keyword evidence="9" id="KW-1185">Reference proteome</keyword>
<dbReference type="PANTHER" id="PTHR45848:SF4">
    <property type="entry name" value="DUAL SPECIFICITY PROTEIN PHOSPHATASE 12"/>
    <property type="match status" value="1"/>
</dbReference>
<dbReference type="GO" id="GO:0004725">
    <property type="term" value="F:protein tyrosine phosphatase activity"/>
    <property type="evidence" value="ECO:0007669"/>
    <property type="project" value="UniProtKB-EC"/>
</dbReference>
<dbReference type="InterPro" id="IPR016278">
    <property type="entry name" value="DUSP12"/>
</dbReference>
<evidence type="ECO:0000259" key="7">
    <source>
        <dbReference type="PROSITE" id="PS50056"/>
    </source>
</evidence>
<dbReference type="PANTHER" id="PTHR45848">
    <property type="entry name" value="DUAL SPECIFICITY PROTEIN PHOSPHATASE 12 FAMILY MEMBER"/>
    <property type="match status" value="1"/>
</dbReference>
<dbReference type="SMART" id="SM00195">
    <property type="entry name" value="DSPc"/>
    <property type="match status" value="1"/>
</dbReference>
<dbReference type="Pfam" id="PF00782">
    <property type="entry name" value="DSPc"/>
    <property type="match status" value="1"/>
</dbReference>
<comment type="similarity">
    <text evidence="1">Belongs to the protein-tyrosine phosphatase family. Non-receptor class dual specificity subfamily.</text>
</comment>
<reference evidence="8 9" key="1">
    <citation type="submission" date="2018-06" db="EMBL/GenBank/DDBJ databases">
        <title>The Genome of Cuscuta australis (Dodder) Provides Insight into the Evolution of Plant Parasitism.</title>
        <authorList>
            <person name="Liu H."/>
        </authorList>
    </citation>
    <scope>NUCLEOTIDE SEQUENCE [LARGE SCALE GENOMIC DNA]</scope>
    <source>
        <strain evidence="9">cv. Yunnan</strain>
        <tissue evidence="8">Vines</tissue>
    </source>
</reference>
<feature type="domain" description="Tyrosine specific protein phosphatases" evidence="7">
    <location>
        <begin position="110"/>
        <end position="168"/>
    </location>
</feature>
<dbReference type="PIRSF" id="PIRSF000941">
    <property type="entry name" value="DUSP12"/>
    <property type="match status" value="1"/>
</dbReference>
<keyword evidence="4" id="KW-0904">Protein phosphatase</keyword>
<dbReference type="FunFam" id="3.90.190.10:FF:000083">
    <property type="entry name" value="Dual specificity protein phosphatase 12-like"/>
    <property type="match status" value="1"/>
</dbReference>
<accession>A0A328E1M6</accession>
<comment type="caution">
    <text evidence="8">The sequence shown here is derived from an EMBL/GenBank/DDBJ whole genome shotgun (WGS) entry which is preliminary data.</text>
</comment>
<evidence type="ECO:0000256" key="4">
    <source>
        <dbReference type="ARBA" id="ARBA00022912"/>
    </source>
</evidence>
<keyword evidence="3" id="KW-0378">Hydrolase</keyword>
<dbReference type="PROSITE" id="PS50054">
    <property type="entry name" value="TYR_PHOSPHATASE_DUAL"/>
    <property type="match status" value="1"/>
</dbReference>
<feature type="active site" description="Phosphocysteine intermediate" evidence="5">
    <location>
        <position position="136"/>
    </location>
</feature>
<protein>
    <recommendedName>
        <fullName evidence="2">protein-tyrosine-phosphatase</fullName>
        <ecNumber evidence="2">3.1.3.48</ecNumber>
    </recommendedName>
</protein>